<keyword evidence="3" id="KW-1185">Reference proteome</keyword>
<sequence>MLFRSGSFNWFSCESLLAAGQATLFMSSSGANEGASSSEDTGGTSRNEASSSSVGTFSFTEDRMLFRSGSFNWFSCESLLAAGQATLFMSSSGANEGASSSEDTGGTSRNEASSSSVGTFSLCSKSKKKDGDCYCYGC</sequence>
<evidence type="ECO:0000256" key="1">
    <source>
        <dbReference type="SAM" id="MobiDB-lite"/>
    </source>
</evidence>
<feature type="compositionally biased region" description="Polar residues" evidence="1">
    <location>
        <begin position="103"/>
        <end position="124"/>
    </location>
</feature>
<feature type="compositionally biased region" description="Low complexity" evidence="1">
    <location>
        <begin position="30"/>
        <end position="39"/>
    </location>
</feature>
<evidence type="ECO:0000313" key="2">
    <source>
        <dbReference type="EMBL" id="CDP18129.1"/>
    </source>
</evidence>
<feature type="compositionally biased region" description="Low complexity" evidence="1">
    <location>
        <begin position="91"/>
        <end position="102"/>
    </location>
</feature>
<proteinExistence type="predicted"/>
<feature type="compositionally biased region" description="Polar residues" evidence="1">
    <location>
        <begin position="40"/>
        <end position="54"/>
    </location>
</feature>
<feature type="region of interest" description="Disordered" evidence="1">
    <location>
        <begin position="30"/>
        <end position="54"/>
    </location>
</feature>
<protein>
    <submittedName>
        <fullName evidence="2">DH200=94 genomic scaffold, scaffold_214</fullName>
    </submittedName>
</protein>
<dbReference type="InParanoid" id="A0A068VC49"/>
<dbReference type="EMBL" id="HG739298">
    <property type="protein sequence ID" value="CDP18129.1"/>
    <property type="molecule type" value="Genomic_DNA"/>
</dbReference>
<dbReference type="Proteomes" id="UP000295252">
    <property type="component" value="Unassembled WGS sequence"/>
</dbReference>
<gene>
    <name evidence="2" type="ORF">GSCOC_T00007619001</name>
</gene>
<dbReference type="Gramene" id="CDP18129">
    <property type="protein sequence ID" value="CDP18129"/>
    <property type="gene ID" value="GSCOC_T00007619001"/>
</dbReference>
<accession>A0A068VC49</accession>
<evidence type="ECO:0000313" key="3">
    <source>
        <dbReference type="Proteomes" id="UP000295252"/>
    </source>
</evidence>
<reference evidence="3" key="1">
    <citation type="journal article" date="2014" name="Science">
        <title>The coffee genome provides insight into the convergent evolution of caffeine biosynthesis.</title>
        <authorList>
            <person name="Denoeud F."/>
            <person name="Carretero-Paulet L."/>
            <person name="Dereeper A."/>
            <person name="Droc G."/>
            <person name="Guyot R."/>
            <person name="Pietrella M."/>
            <person name="Zheng C."/>
            <person name="Alberti A."/>
            <person name="Anthony F."/>
            <person name="Aprea G."/>
            <person name="Aury J.M."/>
            <person name="Bento P."/>
            <person name="Bernard M."/>
            <person name="Bocs S."/>
            <person name="Campa C."/>
            <person name="Cenci A."/>
            <person name="Combes M.C."/>
            <person name="Crouzillat D."/>
            <person name="Da Silva C."/>
            <person name="Daddiego L."/>
            <person name="De Bellis F."/>
            <person name="Dussert S."/>
            <person name="Garsmeur O."/>
            <person name="Gayraud T."/>
            <person name="Guignon V."/>
            <person name="Jahn K."/>
            <person name="Jamilloux V."/>
            <person name="Joet T."/>
            <person name="Labadie K."/>
            <person name="Lan T."/>
            <person name="Leclercq J."/>
            <person name="Lepelley M."/>
            <person name="Leroy T."/>
            <person name="Li L.T."/>
            <person name="Librado P."/>
            <person name="Lopez L."/>
            <person name="Munoz A."/>
            <person name="Noel B."/>
            <person name="Pallavicini A."/>
            <person name="Perrotta G."/>
            <person name="Poncet V."/>
            <person name="Pot D."/>
            <person name="Priyono X."/>
            <person name="Rigoreau M."/>
            <person name="Rouard M."/>
            <person name="Rozas J."/>
            <person name="Tranchant-Dubreuil C."/>
            <person name="VanBuren R."/>
            <person name="Zhang Q."/>
            <person name="Andrade A.C."/>
            <person name="Argout X."/>
            <person name="Bertrand B."/>
            <person name="de Kochko A."/>
            <person name="Graziosi G."/>
            <person name="Henry R.J."/>
            <person name="Jayarama X."/>
            <person name="Ming R."/>
            <person name="Nagai C."/>
            <person name="Rounsley S."/>
            <person name="Sankoff D."/>
            <person name="Giuliano G."/>
            <person name="Albert V.A."/>
            <person name="Wincker P."/>
            <person name="Lashermes P."/>
        </authorList>
    </citation>
    <scope>NUCLEOTIDE SEQUENCE [LARGE SCALE GENOMIC DNA]</scope>
    <source>
        <strain evidence="3">cv. DH200-94</strain>
    </source>
</reference>
<organism evidence="2 3">
    <name type="scientific">Coffea canephora</name>
    <name type="common">Robusta coffee</name>
    <dbReference type="NCBI Taxonomy" id="49390"/>
    <lineage>
        <taxon>Eukaryota</taxon>
        <taxon>Viridiplantae</taxon>
        <taxon>Streptophyta</taxon>
        <taxon>Embryophyta</taxon>
        <taxon>Tracheophyta</taxon>
        <taxon>Spermatophyta</taxon>
        <taxon>Magnoliopsida</taxon>
        <taxon>eudicotyledons</taxon>
        <taxon>Gunneridae</taxon>
        <taxon>Pentapetalae</taxon>
        <taxon>asterids</taxon>
        <taxon>lamiids</taxon>
        <taxon>Gentianales</taxon>
        <taxon>Rubiaceae</taxon>
        <taxon>Ixoroideae</taxon>
        <taxon>Gardenieae complex</taxon>
        <taxon>Bertiereae - Coffeeae clade</taxon>
        <taxon>Coffeeae</taxon>
        <taxon>Coffea</taxon>
    </lineage>
</organism>
<feature type="region of interest" description="Disordered" evidence="1">
    <location>
        <begin position="91"/>
        <end position="131"/>
    </location>
</feature>
<name>A0A068VC49_COFCA</name>
<dbReference type="AlphaFoldDB" id="A0A068VC49"/>